<dbReference type="OrthoDB" id="6540461at2"/>
<dbReference type="AlphaFoldDB" id="A0A2X4UAT3"/>
<keyword evidence="5" id="KW-1185">Reference proteome</keyword>
<dbReference type="RefSeq" id="WP_111739506.1">
    <property type="nucleotide sequence ID" value="NZ_LR698987.1"/>
</dbReference>
<dbReference type="PANTHER" id="PTHR34156">
    <property type="entry name" value="OUTER MEMBRANE PROTEIN-RELATED-RELATED"/>
    <property type="match status" value="1"/>
</dbReference>
<keyword evidence="1 2" id="KW-0732">Signal</keyword>
<evidence type="ECO:0000313" key="4">
    <source>
        <dbReference type="EMBL" id="SQI36927.1"/>
    </source>
</evidence>
<dbReference type="Proteomes" id="UP000249005">
    <property type="component" value="Chromosome 1"/>
</dbReference>
<accession>A0A2X4UAT3</accession>
<name>A0A2X4UAT3_9GAMM</name>
<evidence type="ECO:0000313" key="5">
    <source>
        <dbReference type="Proteomes" id="UP000249005"/>
    </source>
</evidence>
<protein>
    <submittedName>
        <fullName evidence="4">Putative biofilm stress and motility protein A</fullName>
    </submittedName>
</protein>
<reference evidence="4 5" key="1">
    <citation type="submission" date="2018-06" db="EMBL/GenBank/DDBJ databases">
        <authorList>
            <consortium name="Pathogen Informatics"/>
            <person name="Doyle S."/>
        </authorList>
    </citation>
    <scope>NUCLEOTIDE SEQUENCE [LARGE SCALE GENOMIC DNA]</scope>
    <source>
        <strain evidence="4 5">NCTC12151</strain>
    </source>
</reference>
<dbReference type="InterPro" id="IPR036275">
    <property type="entry name" value="YdgH-like_sf"/>
</dbReference>
<gene>
    <name evidence="4" type="ORF">NCTC12151_00928</name>
</gene>
<dbReference type="InterPro" id="IPR051096">
    <property type="entry name" value="BhsA/McbA_stress_biofilm_assoc"/>
</dbReference>
<proteinExistence type="predicted"/>
<feature type="chain" id="PRO_5016063098" evidence="2">
    <location>
        <begin position="22"/>
        <end position="89"/>
    </location>
</feature>
<evidence type="ECO:0000256" key="1">
    <source>
        <dbReference type="ARBA" id="ARBA00022729"/>
    </source>
</evidence>
<evidence type="ECO:0000259" key="3">
    <source>
        <dbReference type="Pfam" id="PF07338"/>
    </source>
</evidence>
<dbReference type="Pfam" id="PF07338">
    <property type="entry name" value="YdgH_BhsA-like"/>
    <property type="match status" value="1"/>
</dbReference>
<sequence length="89" mass="9422">MKKSAALIALLFSLGAGSAMAATQVNSQQAQQLQSMGTVSSSVQVADMDQAVSAIAKKAESMNAGHYRVIAANSQDDSNQWWVSAELYR</sequence>
<dbReference type="EMBL" id="LS483470">
    <property type="protein sequence ID" value="SQI36927.1"/>
    <property type="molecule type" value="Genomic_DNA"/>
</dbReference>
<feature type="domain" description="YdgH/BhsA/McbA-like" evidence="3">
    <location>
        <begin position="33"/>
        <end position="89"/>
    </location>
</feature>
<dbReference type="InterPro" id="IPR025543">
    <property type="entry name" value="Dodecin-like"/>
</dbReference>
<dbReference type="InterPro" id="IPR010854">
    <property type="entry name" value="YdgH/BhsA/McbA-like_dom"/>
</dbReference>
<feature type="signal peptide" evidence="2">
    <location>
        <begin position="1"/>
        <end position="21"/>
    </location>
</feature>
<dbReference type="SUPFAM" id="SSF159871">
    <property type="entry name" value="YdgH-like"/>
    <property type="match status" value="1"/>
</dbReference>
<evidence type="ECO:0000256" key="2">
    <source>
        <dbReference type="SAM" id="SignalP"/>
    </source>
</evidence>
<dbReference type="Gene3D" id="3.30.1660.10">
    <property type="entry name" value="Flavin-binding protein dodecin"/>
    <property type="match status" value="1"/>
</dbReference>
<organism evidence="4 5">
    <name type="scientific">Leminorella richardii</name>
    <dbReference type="NCBI Taxonomy" id="158841"/>
    <lineage>
        <taxon>Bacteria</taxon>
        <taxon>Pseudomonadati</taxon>
        <taxon>Pseudomonadota</taxon>
        <taxon>Gammaproteobacteria</taxon>
        <taxon>Enterobacterales</taxon>
        <taxon>Budviciaceae</taxon>
        <taxon>Leminorella</taxon>
    </lineage>
</organism>
<dbReference type="KEGG" id="lri:NCTC12151_00928"/>